<dbReference type="PROSITE" id="PS50836">
    <property type="entry name" value="DOMON"/>
    <property type="match status" value="1"/>
</dbReference>
<feature type="transmembrane region" description="Helical" evidence="7">
    <location>
        <begin position="237"/>
        <end position="258"/>
    </location>
</feature>
<feature type="region of interest" description="Disordered" evidence="6">
    <location>
        <begin position="298"/>
        <end position="323"/>
    </location>
</feature>
<feature type="domain" description="DOMON" evidence="9">
    <location>
        <begin position="50"/>
        <end position="174"/>
    </location>
</feature>
<dbReference type="EMBL" id="JADGMS010000007">
    <property type="protein sequence ID" value="KAF9678312.1"/>
    <property type="molecule type" value="Genomic_DNA"/>
</dbReference>
<keyword evidence="7" id="KW-0812">Transmembrane</keyword>
<evidence type="ECO:0000256" key="4">
    <source>
        <dbReference type="ARBA" id="ARBA00022982"/>
    </source>
</evidence>
<protein>
    <recommendedName>
        <fullName evidence="9">DOMON domain-containing protein</fullName>
    </recommendedName>
</protein>
<gene>
    <name evidence="10" type="ORF">SADUNF_Sadunf07G0021800</name>
</gene>
<dbReference type="PANTHER" id="PTHR23130">
    <property type="entry name" value="CYTOCHROME B561 AND DOMON DOMAIN-CONTAINING PROTEIN"/>
    <property type="match status" value="1"/>
</dbReference>
<evidence type="ECO:0000313" key="10">
    <source>
        <dbReference type="EMBL" id="KAF9678312.1"/>
    </source>
</evidence>
<dbReference type="Pfam" id="PF04526">
    <property type="entry name" value="DUF568"/>
    <property type="match status" value="1"/>
</dbReference>
<evidence type="ECO:0000256" key="7">
    <source>
        <dbReference type="SAM" id="Phobius"/>
    </source>
</evidence>
<comment type="caution">
    <text evidence="10">The sequence shown here is derived from an EMBL/GenBank/DDBJ whole genome shotgun (WGS) entry which is preliminary data.</text>
</comment>
<keyword evidence="2" id="KW-0813">Transport</keyword>
<keyword evidence="3 8" id="KW-0732">Signal</keyword>
<dbReference type="AlphaFoldDB" id="A0A835JZ33"/>
<evidence type="ECO:0000256" key="6">
    <source>
        <dbReference type="SAM" id="MobiDB-lite"/>
    </source>
</evidence>
<dbReference type="OrthoDB" id="19261at2759"/>
<comment type="subcellular location">
    <subcellularLocation>
        <location evidence="1">Membrane</location>
    </subcellularLocation>
</comment>
<dbReference type="Proteomes" id="UP000657918">
    <property type="component" value="Unassembled WGS sequence"/>
</dbReference>
<dbReference type="PANTHER" id="PTHR23130:SF175">
    <property type="entry name" value="CYTOCHROME B561 AND DOMON DOMAIN-CONTAINING PROTEIN"/>
    <property type="match status" value="1"/>
</dbReference>
<organism evidence="10 11">
    <name type="scientific">Salix dunnii</name>
    <dbReference type="NCBI Taxonomy" id="1413687"/>
    <lineage>
        <taxon>Eukaryota</taxon>
        <taxon>Viridiplantae</taxon>
        <taxon>Streptophyta</taxon>
        <taxon>Embryophyta</taxon>
        <taxon>Tracheophyta</taxon>
        <taxon>Spermatophyta</taxon>
        <taxon>Magnoliopsida</taxon>
        <taxon>eudicotyledons</taxon>
        <taxon>Gunneridae</taxon>
        <taxon>Pentapetalae</taxon>
        <taxon>rosids</taxon>
        <taxon>fabids</taxon>
        <taxon>Malpighiales</taxon>
        <taxon>Salicaceae</taxon>
        <taxon>Saliceae</taxon>
        <taxon>Salix</taxon>
    </lineage>
</organism>
<dbReference type="CDD" id="cd09629">
    <property type="entry name" value="DOMON_CIL1_like"/>
    <property type="match status" value="1"/>
</dbReference>
<feature type="transmembrane region" description="Helical" evidence="7">
    <location>
        <begin position="270"/>
        <end position="291"/>
    </location>
</feature>
<feature type="signal peptide" evidence="8">
    <location>
        <begin position="1"/>
        <end position="23"/>
    </location>
</feature>
<evidence type="ECO:0000256" key="1">
    <source>
        <dbReference type="ARBA" id="ARBA00004370"/>
    </source>
</evidence>
<evidence type="ECO:0000256" key="2">
    <source>
        <dbReference type="ARBA" id="ARBA00022448"/>
    </source>
</evidence>
<evidence type="ECO:0000259" key="9">
    <source>
        <dbReference type="PROSITE" id="PS50836"/>
    </source>
</evidence>
<evidence type="ECO:0000256" key="5">
    <source>
        <dbReference type="ARBA" id="ARBA00023136"/>
    </source>
</evidence>
<dbReference type="InterPro" id="IPR045265">
    <property type="entry name" value="AIR12_DOMON"/>
</dbReference>
<dbReference type="CDD" id="cd08760">
    <property type="entry name" value="Cyt_b561_FRRS1_like"/>
    <property type="match status" value="1"/>
</dbReference>
<name>A0A835JZ33_9ROSI</name>
<evidence type="ECO:0000256" key="3">
    <source>
        <dbReference type="ARBA" id="ARBA00022729"/>
    </source>
</evidence>
<sequence length="323" mass="36078">MASAAVTKFIVFVLFLLVNSSAAHYIPCSESLVEIAQGKNISHCKKLTTLGVEFGWEVSKHNERQIDILVSTRLNNAEMMWLAWGVNPQDRPQMVGTRAIIGIRHLNGSGGAKTYNITADTKLGCKLQPSEIDVHAKNMSLDYVASFDYLTLHATIVLPPIYNISRLNHVWQVGYGAQGAEPAMHPTALQNVDSTETIDLENGSAQHVGEFESRLRKVLALRWKPHKTDDYRKYWNIYHHFLGYALLAVISLNIFHGIDILKPDHSWKRAYVGILGVFGVIVTALEIFTWAKYLTKEKKPKTRTENPKPGSGSAPAAETQTTR</sequence>
<feature type="chain" id="PRO_5032841882" description="DOMON domain-containing protein" evidence="8">
    <location>
        <begin position="24"/>
        <end position="323"/>
    </location>
</feature>
<evidence type="ECO:0000313" key="11">
    <source>
        <dbReference type="Proteomes" id="UP000657918"/>
    </source>
</evidence>
<dbReference type="GO" id="GO:0016020">
    <property type="term" value="C:membrane"/>
    <property type="evidence" value="ECO:0007669"/>
    <property type="project" value="UniProtKB-SubCell"/>
</dbReference>
<dbReference type="InterPro" id="IPR005018">
    <property type="entry name" value="DOMON_domain"/>
</dbReference>
<evidence type="ECO:0000256" key="8">
    <source>
        <dbReference type="SAM" id="SignalP"/>
    </source>
</evidence>
<reference evidence="10 11" key="1">
    <citation type="submission" date="2020-10" db="EMBL/GenBank/DDBJ databases">
        <title>Plant Genome Project.</title>
        <authorList>
            <person name="Zhang R.-G."/>
        </authorList>
    </citation>
    <scope>NUCLEOTIDE SEQUENCE [LARGE SCALE GENOMIC DNA]</scope>
    <source>
        <strain evidence="10">FAFU-HL-1</strain>
        <tissue evidence="10">Leaf</tissue>
    </source>
</reference>
<accession>A0A835JZ33</accession>
<proteinExistence type="predicted"/>
<keyword evidence="5 7" id="KW-0472">Membrane</keyword>
<keyword evidence="7" id="KW-1133">Transmembrane helix</keyword>
<keyword evidence="4" id="KW-0249">Electron transport</keyword>
<keyword evidence="11" id="KW-1185">Reference proteome</keyword>